<protein>
    <submittedName>
        <fullName evidence="2">Uncharacterized protein</fullName>
    </submittedName>
</protein>
<feature type="coiled-coil region" evidence="1">
    <location>
        <begin position="78"/>
        <end position="105"/>
    </location>
</feature>
<feature type="non-terminal residue" evidence="2">
    <location>
        <position position="1"/>
    </location>
</feature>
<organism evidence="2 3">
    <name type="scientific">Mya arenaria</name>
    <name type="common">Soft-shell clam</name>
    <dbReference type="NCBI Taxonomy" id="6604"/>
    <lineage>
        <taxon>Eukaryota</taxon>
        <taxon>Metazoa</taxon>
        <taxon>Spiralia</taxon>
        <taxon>Lophotrochozoa</taxon>
        <taxon>Mollusca</taxon>
        <taxon>Bivalvia</taxon>
        <taxon>Autobranchia</taxon>
        <taxon>Heteroconchia</taxon>
        <taxon>Euheterodonta</taxon>
        <taxon>Imparidentia</taxon>
        <taxon>Neoheterodontei</taxon>
        <taxon>Myida</taxon>
        <taxon>Myoidea</taxon>
        <taxon>Myidae</taxon>
        <taxon>Mya</taxon>
    </lineage>
</organism>
<keyword evidence="1" id="KW-0175">Coiled coil</keyword>
<proteinExistence type="predicted"/>
<sequence length="252" mass="29246">MYQAKIITLLIEKEEYFLQLTEGISQLRGDLKSMLKKDEIEELIKNTVTSIFSKLEETMKKQIEIEITNKTKVLNDKITGLEFEKDHLKEELKTLEKKNSDMYTEMKSKIDRASETGLEALKLANYNEQYSRKNNIKVMNVKQAANETEPELIENVSKNLKSAADIDLNADNILAIHRIPSKQVRMDFQETKGTIAEKLPLSMRYIARLGAVSDTIRPRKEETVFNPRPPETSKVWQTVWFGIEPRSWCLFE</sequence>
<keyword evidence="3" id="KW-1185">Reference proteome</keyword>
<accession>A0ABY7DFB1</accession>
<evidence type="ECO:0000313" key="3">
    <source>
        <dbReference type="Proteomes" id="UP001164746"/>
    </source>
</evidence>
<dbReference type="Proteomes" id="UP001164746">
    <property type="component" value="Chromosome 1"/>
</dbReference>
<evidence type="ECO:0000256" key="1">
    <source>
        <dbReference type="SAM" id="Coils"/>
    </source>
</evidence>
<reference evidence="2" key="1">
    <citation type="submission" date="2022-11" db="EMBL/GenBank/DDBJ databases">
        <title>Centuries of genome instability and evolution in soft-shell clam transmissible cancer (bioRxiv).</title>
        <authorList>
            <person name="Hart S.F.M."/>
            <person name="Yonemitsu M.A."/>
            <person name="Giersch R.M."/>
            <person name="Beal B.F."/>
            <person name="Arriagada G."/>
            <person name="Davis B.W."/>
            <person name="Ostrander E.A."/>
            <person name="Goff S.P."/>
            <person name="Metzger M.J."/>
        </authorList>
    </citation>
    <scope>NUCLEOTIDE SEQUENCE</scope>
    <source>
        <strain evidence="2">MELC-2E11</strain>
        <tissue evidence="2">Siphon/mantle</tissue>
    </source>
</reference>
<evidence type="ECO:0000313" key="2">
    <source>
        <dbReference type="EMBL" id="WAQ95119.1"/>
    </source>
</evidence>
<name>A0ABY7DFB1_MYAAR</name>
<dbReference type="EMBL" id="CP111012">
    <property type="protein sequence ID" value="WAQ95119.1"/>
    <property type="molecule type" value="Genomic_DNA"/>
</dbReference>
<gene>
    <name evidence="2" type="ORF">MAR_007590</name>
</gene>